<accession>A0A3A3FZX6</accession>
<evidence type="ECO:0000256" key="1">
    <source>
        <dbReference type="SAM" id="Phobius"/>
    </source>
</evidence>
<dbReference type="InterPro" id="IPR028087">
    <property type="entry name" value="Tad_N"/>
</dbReference>
<dbReference type="RefSeq" id="WP_119772620.1">
    <property type="nucleotide sequence ID" value="NZ_QYUO01000003.1"/>
</dbReference>
<keyword evidence="4" id="KW-1185">Reference proteome</keyword>
<gene>
    <name evidence="3" type="ORF">D3871_29025</name>
</gene>
<evidence type="ECO:0000259" key="2">
    <source>
        <dbReference type="Pfam" id="PF13400"/>
    </source>
</evidence>
<dbReference type="EMBL" id="QYUO01000003">
    <property type="protein sequence ID" value="RJF92629.1"/>
    <property type="molecule type" value="Genomic_DNA"/>
</dbReference>
<keyword evidence="1" id="KW-0812">Transmembrane</keyword>
<reference evidence="4" key="1">
    <citation type="submission" date="2018-09" db="EMBL/GenBank/DDBJ databases">
        <authorList>
            <person name="Zhu H."/>
        </authorList>
    </citation>
    <scope>NUCLEOTIDE SEQUENCE [LARGE SCALE GENOMIC DNA]</scope>
    <source>
        <strain evidence="4">K1R23-30</strain>
    </source>
</reference>
<evidence type="ECO:0000313" key="3">
    <source>
        <dbReference type="EMBL" id="RJF92629.1"/>
    </source>
</evidence>
<name>A0A3A3FZX6_9BURK</name>
<keyword evidence="1" id="KW-1133">Transmembrane helix</keyword>
<dbReference type="Proteomes" id="UP000265955">
    <property type="component" value="Unassembled WGS sequence"/>
</dbReference>
<comment type="caution">
    <text evidence="3">The sequence shown here is derived from an EMBL/GenBank/DDBJ whole genome shotgun (WGS) entry which is preliminary data.</text>
</comment>
<protein>
    <submittedName>
        <fullName evidence="3">Pilus assembly protein</fullName>
    </submittedName>
</protein>
<dbReference type="Pfam" id="PF13400">
    <property type="entry name" value="Tad"/>
    <property type="match status" value="1"/>
</dbReference>
<proteinExistence type="predicted"/>
<feature type="transmembrane region" description="Helical" evidence="1">
    <location>
        <begin position="21"/>
        <end position="41"/>
    </location>
</feature>
<sequence>MSIHSPSGATRRLRLARQGGAVAILVGLSMVVLVGFAGLALDTGRLYIAKTELQNSADACALAAAQALTGVNADQLEKGELAGIATGTRNAVLMQGEAVEVNPDETITFSTTLNGAYQTKAAIGAGGALAMKFARCEVVREAIPNFFMRIASLLPGPGGAANQTVRASAIAGLRPSQTNCAIPVALCHTAAPATTPRGTWLEGAIGPGGGGAGNVNMTGNFKWVDFTPPGGGASELRDVLNGPGVCNLPAVGAQVGQPGNVSSTAQAWNARFGIYQGSVREADAVPDFTGYGYTEVNWPSQFGAFNNFQTQRNTNTAYQGDAATGLSTNGTVSNSTYLGTNGADRRLGIVPIVDCAGFTSGSTAPVTDWACILMLHPINNSSGGGGGGSPTGRTRMFLEYLGRANEAAPPSPCTTLGLPGAPGSAGPLVPTLVR</sequence>
<dbReference type="AlphaFoldDB" id="A0A3A3FZX6"/>
<dbReference type="OrthoDB" id="8595764at2"/>
<organism evidence="3 4">
    <name type="scientific">Noviherbaspirillum saxi</name>
    <dbReference type="NCBI Taxonomy" id="2320863"/>
    <lineage>
        <taxon>Bacteria</taxon>
        <taxon>Pseudomonadati</taxon>
        <taxon>Pseudomonadota</taxon>
        <taxon>Betaproteobacteria</taxon>
        <taxon>Burkholderiales</taxon>
        <taxon>Oxalobacteraceae</taxon>
        <taxon>Noviherbaspirillum</taxon>
    </lineage>
</organism>
<feature type="domain" description="Putative Flp pilus-assembly TadG-like N-terminal" evidence="2">
    <location>
        <begin position="20"/>
        <end position="67"/>
    </location>
</feature>
<evidence type="ECO:0000313" key="4">
    <source>
        <dbReference type="Proteomes" id="UP000265955"/>
    </source>
</evidence>
<keyword evidence="1" id="KW-0472">Membrane</keyword>